<comment type="caution">
    <text evidence="2">The sequence shown here is derived from an EMBL/GenBank/DDBJ whole genome shotgun (WGS) entry which is preliminary data.</text>
</comment>
<protein>
    <recommendedName>
        <fullName evidence="1">Reverse transcriptase zinc-binding domain-containing protein</fullName>
    </recommendedName>
</protein>
<dbReference type="AlphaFoldDB" id="A0AAV0FA14"/>
<evidence type="ECO:0000313" key="3">
    <source>
        <dbReference type="Proteomes" id="UP001152523"/>
    </source>
</evidence>
<keyword evidence="3" id="KW-1185">Reference proteome</keyword>
<evidence type="ECO:0000313" key="2">
    <source>
        <dbReference type="EMBL" id="CAH9132383.1"/>
    </source>
</evidence>
<feature type="domain" description="Reverse transcriptase zinc-binding" evidence="1">
    <location>
        <begin position="55"/>
        <end position="141"/>
    </location>
</feature>
<sequence length="254" mass="29639">MNVAALIKEGRSGWNLERVRHIFNEQDRQAILQIPISHREVRDGYWWIGDTRGVYTVKSAYRRIVGEVPEGGWLDWTRMWGSFIQPKVKHFFWQVMTGTLPTADKLRERRVDISGACRLCKEAEETSIHLFNECRVVIEVWQKAGKPVQRHDTSMEEWVKTIFSSQTEDDICKFLTMLWSIWKARNELIWKNKHFKADHVGIIGLQGWRAVRTETNKVVGVNEGGSRWSKPEHNVIKINVDAATDARRGRRAWG</sequence>
<gene>
    <name evidence="2" type="ORF">CEPIT_LOCUS32141</name>
</gene>
<proteinExistence type="predicted"/>
<reference evidence="2" key="1">
    <citation type="submission" date="2022-07" db="EMBL/GenBank/DDBJ databases">
        <authorList>
            <person name="Macas J."/>
            <person name="Novak P."/>
            <person name="Neumann P."/>
        </authorList>
    </citation>
    <scope>NUCLEOTIDE SEQUENCE</scope>
</reference>
<dbReference type="InterPro" id="IPR026960">
    <property type="entry name" value="RVT-Znf"/>
</dbReference>
<dbReference type="Pfam" id="PF13966">
    <property type="entry name" value="zf-RVT"/>
    <property type="match status" value="1"/>
</dbReference>
<organism evidence="2 3">
    <name type="scientific">Cuscuta epithymum</name>
    <dbReference type="NCBI Taxonomy" id="186058"/>
    <lineage>
        <taxon>Eukaryota</taxon>
        <taxon>Viridiplantae</taxon>
        <taxon>Streptophyta</taxon>
        <taxon>Embryophyta</taxon>
        <taxon>Tracheophyta</taxon>
        <taxon>Spermatophyta</taxon>
        <taxon>Magnoliopsida</taxon>
        <taxon>eudicotyledons</taxon>
        <taxon>Gunneridae</taxon>
        <taxon>Pentapetalae</taxon>
        <taxon>asterids</taxon>
        <taxon>lamiids</taxon>
        <taxon>Solanales</taxon>
        <taxon>Convolvulaceae</taxon>
        <taxon>Cuscuteae</taxon>
        <taxon>Cuscuta</taxon>
        <taxon>Cuscuta subgen. Cuscuta</taxon>
    </lineage>
</organism>
<name>A0AAV0FA14_9ASTE</name>
<evidence type="ECO:0000259" key="1">
    <source>
        <dbReference type="Pfam" id="PF13966"/>
    </source>
</evidence>
<dbReference type="EMBL" id="CAMAPF010000969">
    <property type="protein sequence ID" value="CAH9132383.1"/>
    <property type="molecule type" value="Genomic_DNA"/>
</dbReference>
<dbReference type="Proteomes" id="UP001152523">
    <property type="component" value="Unassembled WGS sequence"/>
</dbReference>
<accession>A0AAV0FA14</accession>